<feature type="signal peptide" evidence="1">
    <location>
        <begin position="1"/>
        <end position="21"/>
    </location>
</feature>
<dbReference type="EMBL" id="MNPJ01000014">
    <property type="protein sequence ID" value="OQS54995.1"/>
    <property type="molecule type" value="Genomic_DNA"/>
</dbReference>
<evidence type="ECO:0000256" key="1">
    <source>
        <dbReference type="SAM" id="SignalP"/>
    </source>
</evidence>
<name>A0A1W0E6V5_9MICR</name>
<feature type="domain" description="OTU" evidence="2">
    <location>
        <begin position="109"/>
        <end position="193"/>
    </location>
</feature>
<feature type="chain" id="PRO_5011963771" description="OTU domain-containing protein" evidence="1">
    <location>
        <begin position="22"/>
        <end position="306"/>
    </location>
</feature>
<gene>
    <name evidence="3" type="ORF">EHP00_1571</name>
</gene>
<comment type="caution">
    <text evidence="3">The sequence shown here is derived from an EMBL/GenBank/DDBJ whole genome shotgun (WGS) entry which is preliminary data.</text>
</comment>
<sequence length="306" mass="36174">MKKQTKWLASLLVFLFSLSTAAVISLMVYHFKSKTNVYVADDLKKKILNEDKFKLLHDDPAFAEVFNNTYENIFSGLSTSKTTFNVIKNDLKKNDFVTSLRKYILKEPLIIKDVRGDGACFYHAVLYSFFSIIKREKMSILSNNKVKNWFHKDIDTYWRNRALEIIQKYDRYVDVPYKESIIFMFYFKMIIWCSGIENAAETFKGAYKDIKEFLPFLTYVLDIFEMVDMYVYGGFQKAFEYNLIVVSNNVSLLNLTNKSDEKEEWKFIEKKTKTSLYLPMEHNQTNYAKSIFVDYVPGHYRAIDYS</sequence>
<dbReference type="InterPro" id="IPR003323">
    <property type="entry name" value="OTU_dom"/>
</dbReference>
<evidence type="ECO:0000259" key="2">
    <source>
        <dbReference type="PROSITE" id="PS50802"/>
    </source>
</evidence>
<protein>
    <recommendedName>
        <fullName evidence="2">OTU domain-containing protein</fullName>
    </recommendedName>
</protein>
<dbReference type="InterPro" id="IPR038765">
    <property type="entry name" value="Papain-like_cys_pep_sf"/>
</dbReference>
<dbReference type="AlphaFoldDB" id="A0A1W0E6V5"/>
<keyword evidence="4" id="KW-1185">Reference proteome</keyword>
<evidence type="ECO:0000313" key="3">
    <source>
        <dbReference type="EMBL" id="OQS54995.1"/>
    </source>
</evidence>
<dbReference type="PROSITE" id="PS50802">
    <property type="entry name" value="OTU"/>
    <property type="match status" value="1"/>
</dbReference>
<reference evidence="3 4" key="1">
    <citation type="journal article" date="2017" name="Environ. Microbiol.">
        <title>Decay of the glycolytic pathway and adaptation to intranuclear parasitism within Enterocytozoonidae microsporidia.</title>
        <authorList>
            <person name="Wiredu Boakye D."/>
            <person name="Jaroenlak P."/>
            <person name="Prachumwat A."/>
            <person name="Williams T.A."/>
            <person name="Bateman K.S."/>
            <person name="Itsathitphaisarn O."/>
            <person name="Sritunyalucksana K."/>
            <person name="Paszkiewicz K.H."/>
            <person name="Moore K.A."/>
            <person name="Stentiford G.D."/>
            <person name="Williams B.A."/>
        </authorList>
    </citation>
    <scope>NUCLEOTIDE SEQUENCE [LARGE SCALE GENOMIC DNA]</scope>
    <source>
        <strain evidence="3 4">TH1</strain>
    </source>
</reference>
<keyword evidence="1" id="KW-0732">Signal</keyword>
<organism evidence="3 4">
    <name type="scientific">Ecytonucleospora hepatopenaei</name>
    <dbReference type="NCBI Taxonomy" id="646526"/>
    <lineage>
        <taxon>Eukaryota</taxon>
        <taxon>Fungi</taxon>
        <taxon>Fungi incertae sedis</taxon>
        <taxon>Microsporidia</taxon>
        <taxon>Enterocytozoonidae</taxon>
        <taxon>Ecytonucleospora</taxon>
    </lineage>
</organism>
<evidence type="ECO:0000313" key="4">
    <source>
        <dbReference type="Proteomes" id="UP000192758"/>
    </source>
</evidence>
<accession>A0A1W0E6V5</accession>
<dbReference type="Proteomes" id="UP000192758">
    <property type="component" value="Unassembled WGS sequence"/>
</dbReference>
<dbReference type="VEuPathDB" id="MicrosporidiaDB:EHP00_1571"/>
<dbReference type="SUPFAM" id="SSF54001">
    <property type="entry name" value="Cysteine proteinases"/>
    <property type="match status" value="1"/>
</dbReference>
<proteinExistence type="predicted"/>